<name>A0A382F0B7_9ZZZZ</name>
<protein>
    <submittedName>
        <fullName evidence="3">Uncharacterized protein</fullName>
    </submittedName>
</protein>
<sequence>MSIQPDSWIKKMSIKHKMIDPFIDHQVSEGKISYGLSSMGYDVRISDEYRIFTNVNTSLVDPKNFSDDNFIEKKGPYCIIPPNSFVLAKTVEYFRIPKDVLCICVGKSTYARTGIICNVTPIENEFEGNIVIELSNTTPNPAKIYSNEGIAQFLFFKSETQPETTYKSKNGKY</sequence>
<organism evidence="3">
    <name type="scientific">marine metagenome</name>
    <dbReference type="NCBI Taxonomy" id="408172"/>
    <lineage>
        <taxon>unclassified sequences</taxon>
        <taxon>metagenomes</taxon>
        <taxon>ecological metagenomes</taxon>
    </lineage>
</organism>
<keyword evidence="2" id="KW-0546">Nucleotide metabolism</keyword>
<dbReference type="SUPFAM" id="SSF51283">
    <property type="entry name" value="dUTPase-like"/>
    <property type="match status" value="1"/>
</dbReference>
<dbReference type="CDD" id="cd07557">
    <property type="entry name" value="trimeric_dUTPase"/>
    <property type="match status" value="1"/>
</dbReference>
<dbReference type="Gene3D" id="2.70.40.10">
    <property type="match status" value="1"/>
</dbReference>
<proteinExistence type="predicted"/>
<feature type="non-terminal residue" evidence="3">
    <location>
        <position position="173"/>
    </location>
</feature>
<dbReference type="PANTHER" id="PTHR42680:SF3">
    <property type="entry name" value="DCTP DEAMINASE"/>
    <property type="match status" value="1"/>
</dbReference>
<dbReference type="GO" id="GO:0006229">
    <property type="term" value="P:dUTP biosynthetic process"/>
    <property type="evidence" value="ECO:0007669"/>
    <property type="project" value="InterPro"/>
</dbReference>
<dbReference type="InterPro" id="IPR011962">
    <property type="entry name" value="dCTP_deaminase"/>
</dbReference>
<dbReference type="NCBIfam" id="TIGR02274">
    <property type="entry name" value="dCTP_deam"/>
    <property type="match status" value="1"/>
</dbReference>
<keyword evidence="1" id="KW-0378">Hydrolase</keyword>
<dbReference type="GO" id="GO:0008829">
    <property type="term" value="F:dCTP deaminase activity"/>
    <property type="evidence" value="ECO:0007669"/>
    <property type="project" value="InterPro"/>
</dbReference>
<dbReference type="Pfam" id="PF22769">
    <property type="entry name" value="DCD"/>
    <property type="match status" value="1"/>
</dbReference>
<evidence type="ECO:0000313" key="3">
    <source>
        <dbReference type="EMBL" id="SVB55814.1"/>
    </source>
</evidence>
<reference evidence="3" key="1">
    <citation type="submission" date="2018-05" db="EMBL/GenBank/DDBJ databases">
        <authorList>
            <person name="Lanie J.A."/>
            <person name="Ng W.-L."/>
            <person name="Kazmierczak K.M."/>
            <person name="Andrzejewski T.M."/>
            <person name="Davidsen T.M."/>
            <person name="Wayne K.J."/>
            <person name="Tettelin H."/>
            <person name="Glass J.I."/>
            <person name="Rusch D."/>
            <person name="Podicherti R."/>
            <person name="Tsui H.-C.T."/>
            <person name="Winkler M.E."/>
        </authorList>
    </citation>
    <scope>NUCLEOTIDE SEQUENCE</scope>
</reference>
<dbReference type="PANTHER" id="PTHR42680">
    <property type="entry name" value="DCTP DEAMINASE"/>
    <property type="match status" value="1"/>
</dbReference>
<dbReference type="EMBL" id="UINC01047045">
    <property type="protein sequence ID" value="SVB55814.1"/>
    <property type="molecule type" value="Genomic_DNA"/>
</dbReference>
<evidence type="ECO:0000256" key="2">
    <source>
        <dbReference type="ARBA" id="ARBA00023080"/>
    </source>
</evidence>
<dbReference type="InterPro" id="IPR036157">
    <property type="entry name" value="dUTPase-like_sf"/>
</dbReference>
<accession>A0A382F0B7</accession>
<dbReference type="AlphaFoldDB" id="A0A382F0B7"/>
<gene>
    <name evidence="3" type="ORF">METZ01_LOCUS208668</name>
</gene>
<dbReference type="InterPro" id="IPR033704">
    <property type="entry name" value="dUTPase_trimeric"/>
</dbReference>
<evidence type="ECO:0000256" key="1">
    <source>
        <dbReference type="ARBA" id="ARBA00022801"/>
    </source>
</evidence>